<dbReference type="PANTHER" id="PTHR12794:SF0">
    <property type="entry name" value="GEM-ASSOCIATED PROTEIN 2"/>
    <property type="match status" value="1"/>
</dbReference>
<reference evidence="3 4" key="1">
    <citation type="submission" date="2021-12" db="EMBL/GenBank/DDBJ databases">
        <title>High titer production of polyol ester of fatty acids by Rhodotorula paludigena BS15 towards product separation-free biomass refinery.</title>
        <authorList>
            <person name="Mano J."/>
            <person name="Ono H."/>
            <person name="Tanaka T."/>
            <person name="Naito K."/>
            <person name="Sushida H."/>
            <person name="Ike M."/>
            <person name="Tokuyasu K."/>
            <person name="Kitaoka M."/>
        </authorList>
    </citation>
    <scope>NUCLEOTIDE SEQUENCE [LARGE SCALE GENOMIC DNA]</scope>
    <source>
        <strain evidence="3 4">BS15</strain>
    </source>
</reference>
<proteinExistence type="inferred from homology"/>
<comment type="similarity">
    <text evidence="1">Belongs to the gemin-2 family.</text>
</comment>
<dbReference type="Pfam" id="PF04938">
    <property type="entry name" value="SIP1"/>
    <property type="match status" value="1"/>
</dbReference>
<feature type="region of interest" description="Disordered" evidence="2">
    <location>
        <begin position="277"/>
        <end position="306"/>
    </location>
</feature>
<dbReference type="GO" id="GO:0032797">
    <property type="term" value="C:SMN complex"/>
    <property type="evidence" value="ECO:0007669"/>
    <property type="project" value="TreeGrafter"/>
</dbReference>
<protein>
    <submittedName>
        <fullName evidence="3">Uncharacterized protein</fullName>
    </submittedName>
</protein>
<sequence>MADPLIGMTIHFDPPAPSRDQDQAPRGGNGSQVLPVAELDDDFAGDPEDGSQYLYLVRREAASHARIHRVDNPYEVADAAVQRTHAAAPASRPSEAWRETFVRNFDAARKRMLLAPTHSLPPVDPANIPSARDESAWRVFVNGKRTKAVKVAAPPAAKPVQAVAKGSSSIQDTEMTDLEAAKAAILASLDLDSPDAEPEPPAPAPVPAAPPAPSQQPEYERLPQLPSPALLVAIPPPALIHLLSHFNEWYTERIDAYEDKINYVPSTIFAPPALRRKAGGATKPAPAPPPPSAQPTAASAPRPPLPSAHESHWLLSILTRLEQVLDGDDLSMLRLLGKTLAGMAEASEVARAKRVAPAGGRSMQERRDDEEEAEGRARCWMVVAAIAGVWAQGDLWDASL</sequence>
<dbReference type="EMBL" id="BQKY01000007">
    <property type="protein sequence ID" value="GJN90710.1"/>
    <property type="molecule type" value="Genomic_DNA"/>
</dbReference>
<feature type="region of interest" description="Disordered" evidence="2">
    <location>
        <begin position="1"/>
        <end position="46"/>
    </location>
</feature>
<dbReference type="AlphaFoldDB" id="A0AAV5GDX3"/>
<dbReference type="GO" id="GO:0000387">
    <property type="term" value="P:spliceosomal snRNP assembly"/>
    <property type="evidence" value="ECO:0007669"/>
    <property type="project" value="InterPro"/>
</dbReference>
<feature type="region of interest" description="Disordered" evidence="2">
    <location>
        <begin position="192"/>
        <end position="220"/>
    </location>
</feature>
<dbReference type="GO" id="GO:0005634">
    <property type="term" value="C:nucleus"/>
    <property type="evidence" value="ECO:0007669"/>
    <property type="project" value="TreeGrafter"/>
</dbReference>
<dbReference type="PANTHER" id="PTHR12794">
    <property type="entry name" value="GEMIN2"/>
    <property type="match status" value="1"/>
</dbReference>
<keyword evidence="4" id="KW-1185">Reference proteome</keyword>
<accession>A0AAV5GDX3</accession>
<evidence type="ECO:0000256" key="1">
    <source>
        <dbReference type="ARBA" id="ARBA00025758"/>
    </source>
</evidence>
<dbReference type="Proteomes" id="UP001342314">
    <property type="component" value="Unassembled WGS sequence"/>
</dbReference>
<gene>
    <name evidence="3" type="ORF">Rhopal_003724-T1</name>
</gene>
<evidence type="ECO:0000313" key="3">
    <source>
        <dbReference type="EMBL" id="GJN90710.1"/>
    </source>
</evidence>
<dbReference type="Gene3D" id="1.20.58.1070">
    <property type="match status" value="1"/>
</dbReference>
<evidence type="ECO:0000256" key="2">
    <source>
        <dbReference type="SAM" id="MobiDB-lite"/>
    </source>
</evidence>
<name>A0AAV5GDX3_9BASI</name>
<dbReference type="InterPro" id="IPR035426">
    <property type="entry name" value="Gemin2/Brr1"/>
</dbReference>
<comment type="caution">
    <text evidence="3">The sequence shown here is derived from an EMBL/GenBank/DDBJ whole genome shotgun (WGS) entry which is preliminary data.</text>
</comment>
<organism evidence="3 4">
    <name type="scientific">Rhodotorula paludigena</name>
    <dbReference type="NCBI Taxonomy" id="86838"/>
    <lineage>
        <taxon>Eukaryota</taxon>
        <taxon>Fungi</taxon>
        <taxon>Dikarya</taxon>
        <taxon>Basidiomycota</taxon>
        <taxon>Pucciniomycotina</taxon>
        <taxon>Microbotryomycetes</taxon>
        <taxon>Sporidiobolales</taxon>
        <taxon>Sporidiobolaceae</taxon>
        <taxon>Rhodotorula</taxon>
    </lineage>
</organism>
<feature type="compositionally biased region" description="Pro residues" evidence="2">
    <location>
        <begin position="199"/>
        <end position="214"/>
    </location>
</feature>
<evidence type="ECO:0000313" key="4">
    <source>
        <dbReference type="Proteomes" id="UP001342314"/>
    </source>
</evidence>